<keyword evidence="2 4" id="KW-0694">RNA-binding</keyword>
<evidence type="ECO:0000259" key="6">
    <source>
        <dbReference type="SMART" id="SM00363"/>
    </source>
</evidence>
<dbReference type="GO" id="GO:0003727">
    <property type="term" value="F:single-stranded RNA binding"/>
    <property type="evidence" value="ECO:0007669"/>
    <property type="project" value="InterPro"/>
</dbReference>
<feature type="compositionally biased region" description="Basic and acidic residues" evidence="5">
    <location>
        <begin position="106"/>
        <end position="138"/>
    </location>
</feature>
<dbReference type="EMBL" id="BKCM01000007">
    <property type="protein sequence ID" value="GER01018.1"/>
    <property type="molecule type" value="Genomic_DNA"/>
</dbReference>
<dbReference type="GO" id="GO:0034605">
    <property type="term" value="P:cellular response to heat"/>
    <property type="evidence" value="ECO:0007669"/>
    <property type="project" value="InterPro"/>
</dbReference>
<evidence type="ECO:0000256" key="3">
    <source>
        <dbReference type="ARBA" id="ARBA00023125"/>
    </source>
</evidence>
<dbReference type="GO" id="GO:0043023">
    <property type="term" value="F:ribosomal large subunit binding"/>
    <property type="evidence" value="ECO:0007669"/>
    <property type="project" value="InterPro"/>
</dbReference>
<comment type="similarity">
    <text evidence="1">Belongs to the HSP15 family.</text>
</comment>
<dbReference type="AlphaFoldDB" id="A0A5A7MYT1"/>
<feature type="domain" description="RNA-binding S4" evidence="6">
    <location>
        <begin position="16"/>
        <end position="78"/>
    </location>
</feature>
<comment type="caution">
    <text evidence="7">The sequence shown here is derived from an EMBL/GenBank/DDBJ whole genome shotgun (WGS) entry which is preliminary data.</text>
</comment>
<dbReference type="CDD" id="cd00165">
    <property type="entry name" value="S4"/>
    <property type="match status" value="1"/>
</dbReference>
<sequence length="138" mass="15359">MSKDGPTKDGAETARMRLDKWLWAARFYKTRSLATREVKTGRLRINGTHVKKPSAAIVVGDVLTFAKAERVFVVRVLALSDQRGPAIVAQGLYEDLSPAPESAKTAQEKNRHARREAGSGRPTKADRRALDRFLSQKE</sequence>
<organism evidence="7 8">
    <name type="scientific">Iodidimonas gelatinilytica</name>
    <dbReference type="NCBI Taxonomy" id="1236966"/>
    <lineage>
        <taxon>Bacteria</taxon>
        <taxon>Pseudomonadati</taxon>
        <taxon>Pseudomonadota</taxon>
        <taxon>Alphaproteobacteria</taxon>
        <taxon>Iodidimonadales</taxon>
        <taxon>Iodidimonadaceae</taxon>
        <taxon>Iodidimonas</taxon>
    </lineage>
</organism>
<keyword evidence="3" id="KW-0238">DNA-binding</keyword>
<reference evidence="7 8" key="1">
    <citation type="submission" date="2019-09" db="EMBL/GenBank/DDBJ databases">
        <title>NBRP : Genome information of microbial organism related human and environment.</title>
        <authorList>
            <person name="Hattori M."/>
            <person name="Oshima K."/>
            <person name="Inaba H."/>
            <person name="Suda W."/>
            <person name="Sakamoto M."/>
            <person name="Iino T."/>
            <person name="Kitahara M."/>
            <person name="Oshida Y."/>
            <person name="Iida T."/>
            <person name="Kudo T."/>
            <person name="Itoh T."/>
            <person name="Ohkuma M."/>
        </authorList>
    </citation>
    <scope>NUCLEOTIDE SEQUENCE [LARGE SCALE GENOMIC DNA]</scope>
    <source>
        <strain evidence="7 8">Mie-1</strain>
    </source>
</reference>
<protein>
    <submittedName>
        <fullName evidence="7">Heat-shock protein 15</fullName>
    </submittedName>
</protein>
<name>A0A5A7MYT1_9PROT</name>
<dbReference type="Pfam" id="PF01479">
    <property type="entry name" value="S4"/>
    <property type="match status" value="1"/>
</dbReference>
<evidence type="ECO:0000313" key="8">
    <source>
        <dbReference type="Proteomes" id="UP000325187"/>
    </source>
</evidence>
<dbReference type="SMART" id="SM00363">
    <property type="entry name" value="S4"/>
    <property type="match status" value="1"/>
</dbReference>
<evidence type="ECO:0000256" key="5">
    <source>
        <dbReference type="SAM" id="MobiDB-lite"/>
    </source>
</evidence>
<gene>
    <name evidence="7" type="primary">hslR</name>
    <name evidence="7" type="ORF">JCM17845_16410</name>
</gene>
<accession>A0A5A7MYT1</accession>
<evidence type="ECO:0000256" key="1">
    <source>
        <dbReference type="ARBA" id="ARBA00008396"/>
    </source>
</evidence>
<dbReference type="Proteomes" id="UP000325187">
    <property type="component" value="Unassembled WGS sequence"/>
</dbReference>
<dbReference type="PROSITE" id="PS50889">
    <property type="entry name" value="S4"/>
    <property type="match status" value="1"/>
</dbReference>
<dbReference type="RefSeq" id="WP_150002326.1">
    <property type="nucleotide sequence ID" value="NZ_BKCM01000007.1"/>
</dbReference>
<dbReference type="SUPFAM" id="SSF55174">
    <property type="entry name" value="Alpha-L RNA-binding motif"/>
    <property type="match status" value="1"/>
</dbReference>
<dbReference type="InterPro" id="IPR025708">
    <property type="entry name" value="HSP15"/>
</dbReference>
<dbReference type="PIRSF" id="PIRSF016821">
    <property type="entry name" value="HSP15"/>
    <property type="match status" value="1"/>
</dbReference>
<dbReference type="GO" id="GO:0003677">
    <property type="term" value="F:DNA binding"/>
    <property type="evidence" value="ECO:0007669"/>
    <property type="project" value="UniProtKB-KW"/>
</dbReference>
<feature type="region of interest" description="Disordered" evidence="5">
    <location>
        <begin position="98"/>
        <end position="138"/>
    </location>
</feature>
<evidence type="ECO:0000256" key="4">
    <source>
        <dbReference type="PROSITE-ProRule" id="PRU00182"/>
    </source>
</evidence>
<dbReference type="InterPro" id="IPR036986">
    <property type="entry name" value="S4_RNA-bd_sf"/>
</dbReference>
<proteinExistence type="inferred from homology"/>
<dbReference type="InterPro" id="IPR002942">
    <property type="entry name" value="S4_RNA-bd"/>
</dbReference>
<keyword evidence="8" id="KW-1185">Reference proteome</keyword>
<evidence type="ECO:0000256" key="2">
    <source>
        <dbReference type="ARBA" id="ARBA00022884"/>
    </source>
</evidence>
<evidence type="ECO:0000313" key="7">
    <source>
        <dbReference type="EMBL" id="GER01018.1"/>
    </source>
</evidence>
<dbReference type="Gene3D" id="3.10.290.10">
    <property type="entry name" value="RNA-binding S4 domain"/>
    <property type="match status" value="1"/>
</dbReference>